<evidence type="ECO:0000256" key="1">
    <source>
        <dbReference type="ARBA" id="ARBA00004141"/>
    </source>
</evidence>
<proteinExistence type="inferred from homology"/>
<gene>
    <name evidence="6" type="ORF">K505DRAFT_325374</name>
</gene>
<keyword evidence="3" id="KW-0812">Transmembrane</keyword>
<dbReference type="EMBL" id="MU001922">
    <property type="protein sequence ID" value="KAF2793558.1"/>
    <property type="molecule type" value="Genomic_DNA"/>
</dbReference>
<accession>A0A6A6XAZ4</accession>
<dbReference type="GO" id="GO:0032979">
    <property type="term" value="P:protein insertion into mitochondrial inner membrane from matrix"/>
    <property type="evidence" value="ECO:0007669"/>
    <property type="project" value="TreeGrafter"/>
</dbReference>
<comment type="subcellular location">
    <subcellularLocation>
        <location evidence="1">Membrane</location>
        <topology evidence="1">Multi-pass membrane protein</topology>
    </subcellularLocation>
</comment>
<keyword evidence="7" id="KW-1185">Reference proteome</keyword>
<organism evidence="6 7">
    <name type="scientific">Melanomma pulvis-pyrius CBS 109.77</name>
    <dbReference type="NCBI Taxonomy" id="1314802"/>
    <lineage>
        <taxon>Eukaryota</taxon>
        <taxon>Fungi</taxon>
        <taxon>Dikarya</taxon>
        <taxon>Ascomycota</taxon>
        <taxon>Pezizomycotina</taxon>
        <taxon>Dothideomycetes</taxon>
        <taxon>Pleosporomycetidae</taxon>
        <taxon>Pleosporales</taxon>
        <taxon>Melanommataceae</taxon>
        <taxon>Melanomma</taxon>
    </lineage>
</organism>
<evidence type="ECO:0000313" key="7">
    <source>
        <dbReference type="Proteomes" id="UP000799757"/>
    </source>
</evidence>
<evidence type="ECO:0000313" key="6">
    <source>
        <dbReference type="EMBL" id="KAF2793558.1"/>
    </source>
</evidence>
<comment type="similarity">
    <text evidence="2">Belongs to the OXA1/ALB3/YidC family.</text>
</comment>
<dbReference type="PANTHER" id="PTHR12428">
    <property type="entry name" value="OXA1"/>
    <property type="match status" value="1"/>
</dbReference>
<evidence type="ECO:0000256" key="5">
    <source>
        <dbReference type="ARBA" id="ARBA00023136"/>
    </source>
</evidence>
<dbReference type="GO" id="GO:0033617">
    <property type="term" value="P:mitochondrial respiratory chain complex IV assembly"/>
    <property type="evidence" value="ECO:0007669"/>
    <property type="project" value="TreeGrafter"/>
</dbReference>
<evidence type="ECO:0000256" key="4">
    <source>
        <dbReference type="ARBA" id="ARBA00022989"/>
    </source>
</evidence>
<dbReference type="GO" id="GO:0032977">
    <property type="term" value="F:membrane insertase activity"/>
    <property type="evidence" value="ECO:0007669"/>
    <property type="project" value="InterPro"/>
</dbReference>
<evidence type="ECO:0000256" key="3">
    <source>
        <dbReference type="ARBA" id="ARBA00022692"/>
    </source>
</evidence>
<reference evidence="6" key="1">
    <citation type="journal article" date="2020" name="Stud. Mycol.">
        <title>101 Dothideomycetes genomes: a test case for predicting lifestyles and emergence of pathogens.</title>
        <authorList>
            <person name="Haridas S."/>
            <person name="Albert R."/>
            <person name="Binder M."/>
            <person name="Bloem J."/>
            <person name="Labutti K."/>
            <person name="Salamov A."/>
            <person name="Andreopoulos B."/>
            <person name="Baker S."/>
            <person name="Barry K."/>
            <person name="Bills G."/>
            <person name="Bluhm B."/>
            <person name="Cannon C."/>
            <person name="Castanera R."/>
            <person name="Culley D."/>
            <person name="Daum C."/>
            <person name="Ezra D."/>
            <person name="Gonzalez J."/>
            <person name="Henrissat B."/>
            <person name="Kuo A."/>
            <person name="Liang C."/>
            <person name="Lipzen A."/>
            <person name="Lutzoni F."/>
            <person name="Magnuson J."/>
            <person name="Mondo S."/>
            <person name="Nolan M."/>
            <person name="Ohm R."/>
            <person name="Pangilinan J."/>
            <person name="Park H.-J."/>
            <person name="Ramirez L."/>
            <person name="Alfaro M."/>
            <person name="Sun H."/>
            <person name="Tritt A."/>
            <person name="Yoshinaga Y."/>
            <person name="Zwiers L.-H."/>
            <person name="Turgeon B."/>
            <person name="Goodwin S."/>
            <person name="Spatafora J."/>
            <person name="Crous P."/>
            <person name="Grigoriev I."/>
        </authorList>
    </citation>
    <scope>NUCLEOTIDE SEQUENCE</scope>
    <source>
        <strain evidence="6">CBS 109.77</strain>
    </source>
</reference>
<dbReference type="Proteomes" id="UP000799757">
    <property type="component" value="Unassembled WGS sequence"/>
</dbReference>
<dbReference type="InterPro" id="IPR001708">
    <property type="entry name" value="YidC/ALB3/OXA1/COX18"/>
</dbReference>
<dbReference type="AlphaFoldDB" id="A0A6A6XAZ4"/>
<dbReference type="PANTHER" id="PTHR12428:SF65">
    <property type="entry name" value="CYTOCHROME C OXIDASE ASSEMBLY PROTEIN COX18, MITOCHONDRIAL"/>
    <property type="match status" value="1"/>
</dbReference>
<sequence length="333" mass="37190">MLTSRLLRQPQLLSRHVAPTAARPRARAFHASAPRRAPIDAWLTIPHEMLQLLHTSLPWYAALPVSAFLLRGALTLAVGRRVRASTARYIGLAPLRQALTFQIRDKMMREGQFKNPKEAKLTISRNVRRRIADLDRRWNCTLRGQLGWTLLQLPIFLTMADLIRHMCNTREGLLGMTLNAIGLGENRGAELHGVNLGPPNMWFDPTLASEGMLWFPNLIVPDPTGVLPFVVSALMFTNVYMSNNSPDAAGKMSRGAKAVRRLLLGVTLVIGPLCQEVPAAMLLYWASSTSSVLLWNLWLDRKFPAVRGFGACARPLLLMPPPKKMTALKTRRV</sequence>
<protein>
    <recommendedName>
        <fullName evidence="8">Mitochondrial export translocase Oxa2</fullName>
    </recommendedName>
</protein>
<name>A0A6A6XAZ4_9PLEO</name>
<keyword evidence="5" id="KW-0472">Membrane</keyword>
<dbReference type="OrthoDB" id="2148490at2759"/>
<keyword evidence="4" id="KW-1133">Transmembrane helix</keyword>
<evidence type="ECO:0000256" key="2">
    <source>
        <dbReference type="ARBA" id="ARBA00009877"/>
    </source>
</evidence>
<evidence type="ECO:0008006" key="8">
    <source>
        <dbReference type="Google" id="ProtNLM"/>
    </source>
</evidence>
<dbReference type="GO" id="GO:0005743">
    <property type="term" value="C:mitochondrial inner membrane"/>
    <property type="evidence" value="ECO:0007669"/>
    <property type="project" value="TreeGrafter"/>
</dbReference>